<evidence type="ECO:0008006" key="4">
    <source>
        <dbReference type="Google" id="ProtNLM"/>
    </source>
</evidence>
<dbReference type="RefSeq" id="WP_315877344.1">
    <property type="nucleotide sequence ID" value="NZ_JAWCTQ010000008.1"/>
</dbReference>
<comment type="caution">
    <text evidence="2">The sequence shown here is derived from an EMBL/GenBank/DDBJ whole genome shotgun (WGS) entry which is preliminary data.</text>
</comment>
<proteinExistence type="predicted"/>
<reference evidence="2 3" key="1">
    <citation type="submission" date="2023-09" db="EMBL/GenBank/DDBJ databases">
        <title>Streptomyces sp. nov.: A antagonism against Alternaria gaisen Producing Streptochlin, Isolated from Tamarix root soil.</title>
        <authorList>
            <person name="Chen Y."/>
        </authorList>
    </citation>
    <scope>NUCLEOTIDE SEQUENCE [LARGE SCALE GENOMIC DNA]</scope>
    <source>
        <strain evidence="2 3">TRM76323</strain>
    </source>
</reference>
<organism evidence="2 3">
    <name type="scientific">Streptomyces tamarix</name>
    <dbReference type="NCBI Taxonomy" id="3078565"/>
    <lineage>
        <taxon>Bacteria</taxon>
        <taxon>Bacillati</taxon>
        <taxon>Actinomycetota</taxon>
        <taxon>Actinomycetes</taxon>
        <taxon>Kitasatosporales</taxon>
        <taxon>Streptomycetaceae</taxon>
        <taxon>Streptomyces</taxon>
    </lineage>
</organism>
<evidence type="ECO:0000313" key="2">
    <source>
        <dbReference type="EMBL" id="MDT9682261.1"/>
    </source>
</evidence>
<keyword evidence="3" id="KW-1185">Reference proteome</keyword>
<dbReference type="Proteomes" id="UP001250181">
    <property type="component" value="Unassembled WGS sequence"/>
</dbReference>
<accession>A0ABU3QHN0</accession>
<evidence type="ECO:0000256" key="1">
    <source>
        <dbReference type="SAM" id="MobiDB-lite"/>
    </source>
</evidence>
<feature type="region of interest" description="Disordered" evidence="1">
    <location>
        <begin position="1"/>
        <end position="29"/>
    </location>
</feature>
<protein>
    <recommendedName>
        <fullName evidence="4">Resolvase/invertase-type recombinase catalytic domain-containing protein</fullName>
    </recommendedName>
</protein>
<name>A0ABU3QHN0_9ACTN</name>
<sequence>MCQSNAPTPAPARGWTDRERRLGSSVRTGRVFTEPDPYLRLLTARREHLDRTVKRLLAAGRVPRVCLYAPTVGGREPQHALNLAHDFAARQYWRITGRYTDDPGEPDPERRPGWTSVRHHIRAGYADGAVAVTHVAISPDPGVYGQQLKGLQEGFGFLALVVPEVEVPGRRR</sequence>
<evidence type="ECO:0000313" key="3">
    <source>
        <dbReference type="Proteomes" id="UP001250181"/>
    </source>
</evidence>
<gene>
    <name evidence="2" type="ORF">RND61_09260</name>
</gene>
<dbReference type="EMBL" id="JAWCTQ010000008">
    <property type="protein sequence ID" value="MDT9682261.1"/>
    <property type="molecule type" value="Genomic_DNA"/>
</dbReference>